<comment type="caution">
    <text evidence="3">The sequence shown here is derived from an EMBL/GenBank/DDBJ whole genome shotgun (WGS) entry which is preliminary data.</text>
</comment>
<reference evidence="3 4" key="1">
    <citation type="submission" date="2020-08" db="EMBL/GenBank/DDBJ databases">
        <title>Genomic Encyclopedia of Type Strains, Phase III (KMG-III): the genomes of soil and plant-associated and newly described type strains.</title>
        <authorList>
            <person name="Whitman W."/>
        </authorList>
    </citation>
    <scope>NUCLEOTIDE SEQUENCE [LARGE SCALE GENOMIC DNA]</scope>
    <source>
        <strain evidence="3 4">CECT 8799</strain>
    </source>
</reference>
<dbReference type="Pfam" id="PF00501">
    <property type="entry name" value="AMP-binding"/>
    <property type="match status" value="1"/>
</dbReference>
<name>A0A7W4ZAS4_9GAMM</name>
<dbReference type="Gene3D" id="3.40.50.12780">
    <property type="entry name" value="N-terminal domain of ligase-like"/>
    <property type="match status" value="1"/>
</dbReference>
<dbReference type="InterPro" id="IPR000873">
    <property type="entry name" value="AMP-dep_synth/lig_dom"/>
</dbReference>
<dbReference type="AlphaFoldDB" id="A0A7W4ZAS4"/>
<dbReference type="InterPro" id="IPR050237">
    <property type="entry name" value="ATP-dep_AMP-bd_enzyme"/>
</dbReference>
<evidence type="ECO:0000259" key="1">
    <source>
        <dbReference type="Pfam" id="PF00501"/>
    </source>
</evidence>
<keyword evidence="4" id="KW-1185">Reference proteome</keyword>
<feature type="domain" description="ApeI dehydratase-like" evidence="2">
    <location>
        <begin position="459"/>
        <end position="557"/>
    </location>
</feature>
<proteinExistence type="predicted"/>
<dbReference type="RefSeq" id="WP_183462532.1">
    <property type="nucleotide sequence ID" value="NZ_JACHWZ010000021.1"/>
</dbReference>
<feature type="domain" description="AMP-dependent synthetase/ligase" evidence="1">
    <location>
        <begin position="115"/>
        <end position="281"/>
    </location>
</feature>
<dbReference type="SUPFAM" id="SSF54637">
    <property type="entry name" value="Thioesterase/thiol ester dehydrase-isomerase"/>
    <property type="match status" value="1"/>
</dbReference>
<dbReference type="Proteomes" id="UP000535937">
    <property type="component" value="Unassembled WGS sequence"/>
</dbReference>
<dbReference type="Gene3D" id="3.10.129.10">
    <property type="entry name" value="Hotdog Thioesterase"/>
    <property type="match status" value="1"/>
</dbReference>
<dbReference type="EMBL" id="JACHWZ010000021">
    <property type="protein sequence ID" value="MBB3062861.1"/>
    <property type="molecule type" value="Genomic_DNA"/>
</dbReference>
<dbReference type="InterPro" id="IPR042099">
    <property type="entry name" value="ANL_N_sf"/>
</dbReference>
<dbReference type="InterPro" id="IPR054545">
    <property type="entry name" value="ApeI-like"/>
</dbReference>
<evidence type="ECO:0000313" key="3">
    <source>
        <dbReference type="EMBL" id="MBB3062861.1"/>
    </source>
</evidence>
<dbReference type="InterPro" id="IPR029069">
    <property type="entry name" value="HotDog_dom_sf"/>
</dbReference>
<protein>
    <submittedName>
        <fullName evidence="3">Acyl-CoA synthetase (AMP-forming)/AMP-acid ligase II</fullName>
    </submittedName>
</protein>
<organism evidence="3 4">
    <name type="scientific">Microbulbifer rhizosphaerae</name>
    <dbReference type="NCBI Taxonomy" id="1562603"/>
    <lineage>
        <taxon>Bacteria</taxon>
        <taxon>Pseudomonadati</taxon>
        <taxon>Pseudomonadota</taxon>
        <taxon>Gammaproteobacteria</taxon>
        <taxon>Cellvibrionales</taxon>
        <taxon>Microbulbiferaceae</taxon>
        <taxon>Microbulbifer</taxon>
    </lineage>
</organism>
<sequence length="564" mass="62158">MHFKSVFGYATDDSPLCHSQDGVLSFGDFKRALAGACDVLRERLPRDAGRPSVALYCDDSYEFCTLLFAALACDAQVVIPANNKRSTVQSLQQDVDLWLGEWDADGVVTLGEVPAADSELPQSFSGAIQLFTSGSSGEPQRVGKTLMQLLREIAAQQRHWGPLADGATVLATVSHQHIYGLLFKVLWPLANGCAFVGKTYVDVAALLRDAKKFAPAIWVASPAQLSRRIESWPWEGAASLRAIFSSGGPLAAEDAKQIEALSGLAPIEIYGSTETGGIAWRRQAEGSLWHPLDGVEVDCSGEGLLRVNSPWLDRPFAGQDRVQLEARGFRLLGRADRIVKIEEKRISLSQIETLLCRSDWIAAARVLTLKRGRECVAAMVVLSEMGRRELAQRGKSALVRALRGYLAPDLEGVALPRLWRFMREIPTNQQGKSPRELLMQVFDATPSAMLPRVESREAELNRARMVITVPAELICLPGHFASAPVVPGVVQIDWAMHYGRELLGIGGRFASMEVIKFKQLMVPGERVELELEFNPEKNKLKFRFRCAGEESREYSSGQLCFDHG</sequence>
<dbReference type="Gene3D" id="3.30.300.30">
    <property type="match status" value="1"/>
</dbReference>
<dbReference type="PANTHER" id="PTHR43767">
    <property type="entry name" value="LONG-CHAIN-FATTY-ACID--COA LIGASE"/>
    <property type="match status" value="1"/>
</dbReference>
<dbReference type="Pfam" id="PF22818">
    <property type="entry name" value="ApeI-like"/>
    <property type="match status" value="1"/>
</dbReference>
<dbReference type="SUPFAM" id="SSF56801">
    <property type="entry name" value="Acetyl-CoA synthetase-like"/>
    <property type="match status" value="1"/>
</dbReference>
<dbReference type="InterPro" id="IPR045851">
    <property type="entry name" value="AMP-bd_C_sf"/>
</dbReference>
<keyword evidence="3" id="KW-0436">Ligase</keyword>
<dbReference type="PANTHER" id="PTHR43767:SF10">
    <property type="entry name" value="SURFACTIN SYNTHASE SUBUNIT 1"/>
    <property type="match status" value="1"/>
</dbReference>
<evidence type="ECO:0000259" key="2">
    <source>
        <dbReference type="Pfam" id="PF22818"/>
    </source>
</evidence>
<evidence type="ECO:0000313" key="4">
    <source>
        <dbReference type="Proteomes" id="UP000535937"/>
    </source>
</evidence>
<dbReference type="GO" id="GO:0016874">
    <property type="term" value="F:ligase activity"/>
    <property type="evidence" value="ECO:0007669"/>
    <property type="project" value="UniProtKB-KW"/>
</dbReference>
<gene>
    <name evidence="3" type="ORF">FHS09_003711</name>
</gene>
<accession>A0A7W4ZAS4</accession>